<keyword evidence="2" id="KW-1185">Reference proteome</keyword>
<sequence>MNSITRFDPPRHDEIDLVALTKSVWRQKRLIALVGLLCASLAGLYAFTATKEYEVESVLRPIAMNELDAINRSGLYKLSPKTALMRVAASLDSYETRLSFYRNNSELFEPFRRDGRTDEQVFDGFNRNSLKLDLPDSKTITANTYIGLKLTYAAGVDGVRLLNGLVAYAIETERQQVVADVDVIISNRIQELERKLLIARETYETNKQIRIAKLLEGDDLRRAKLQDELKGLRLQLRSQRNARIAQLDEAISIAEGLGITKPTTPSALGQGEASAQGNVIRTEVNNQQIPLYFMGAEALKAERQALRQRSSDDFTAQRVAEIAKELQLLNVNREIEMLQARKNEDFFLKDVESYRAELIRLRNLGLNLDQLKLVSIDRLALEPLGPVKPRKVLIILLGLIVGVVVGVAVALMRHVLVNHRSPAQRLEVLTSASPSLDTIKSS</sequence>
<reference evidence="1" key="1">
    <citation type="submission" date="2024-10" db="EMBL/GenBank/DDBJ databases">
        <title>Aeromonas and Pseudomonas from the Cagarras Archipelago, Rio de Janeiro, Brazil.</title>
        <authorList>
            <person name="Canellas A.L.B."/>
            <person name="Laport M.S."/>
        </authorList>
    </citation>
    <scope>NUCLEOTIDE SEQUENCE</scope>
    <source>
        <strain evidence="1">ACP-7</strain>
    </source>
</reference>
<name>A0ACC7LVH7_9PSED</name>
<dbReference type="Proteomes" id="UP001615411">
    <property type="component" value="Unassembled WGS sequence"/>
</dbReference>
<dbReference type="EMBL" id="JBIUGF010000022">
    <property type="protein sequence ID" value="MFJ1338370.1"/>
    <property type="molecule type" value="Genomic_DNA"/>
</dbReference>
<protein>
    <submittedName>
        <fullName evidence="1">Wzz/FepE/Etk N-terminal domain-containing protein</fullName>
    </submittedName>
</protein>
<gene>
    <name evidence="1" type="ORF">ACIKP7_09565</name>
</gene>
<accession>A0ACC7LVH7</accession>
<evidence type="ECO:0000313" key="2">
    <source>
        <dbReference type="Proteomes" id="UP001615411"/>
    </source>
</evidence>
<comment type="caution">
    <text evidence="1">The sequence shown here is derived from an EMBL/GenBank/DDBJ whole genome shotgun (WGS) entry which is preliminary data.</text>
</comment>
<evidence type="ECO:0000313" key="1">
    <source>
        <dbReference type="EMBL" id="MFJ1338370.1"/>
    </source>
</evidence>
<organism evidence="1 2">
    <name type="scientific">Pseudomonas caricapapayae</name>
    <dbReference type="NCBI Taxonomy" id="46678"/>
    <lineage>
        <taxon>Bacteria</taxon>
        <taxon>Pseudomonadati</taxon>
        <taxon>Pseudomonadota</taxon>
        <taxon>Gammaproteobacteria</taxon>
        <taxon>Pseudomonadales</taxon>
        <taxon>Pseudomonadaceae</taxon>
        <taxon>Pseudomonas</taxon>
    </lineage>
</organism>
<proteinExistence type="predicted"/>